<feature type="compositionally biased region" description="Polar residues" evidence="1">
    <location>
        <begin position="425"/>
        <end position="441"/>
    </location>
</feature>
<feature type="region of interest" description="Disordered" evidence="1">
    <location>
        <begin position="1265"/>
        <end position="1307"/>
    </location>
</feature>
<feature type="region of interest" description="Disordered" evidence="1">
    <location>
        <begin position="868"/>
        <end position="1004"/>
    </location>
</feature>
<dbReference type="GeneID" id="55989864"/>
<sequence>MAPTNLQTTNSLRNRLRRNNIPMNLTIDTKSAASLQPPKQLKLPFSSPIIDESSSPENSSLASGSSGSGDHPKSRMVGRLSGIEAGTSLSKNDFERALYTDLRQPKEQQEMMQWSSSDAVVTNNYNNKQNGRRKSGVSKRSQRPTGLQVVTNFSRNQSVKKGRDGDNAGDQVGGQPLLDLHGLKQIVLAREKQRIKAKQEQRAPRTKAYNDQKGAGNYTSPQSLEPGSAPMSGLSPSDGSVVIGLGMPYDDSTNGRKNNLARGLAVQNLQAPPTPTILVTPAKEESSWPSDSPDAELHRPRVASSVYSQPTPRILDEDIPPVPAIPDLHSIVRNKDAKRILTAQNTPTMRSERPMSADTVFEDDSPKDRYVTQHTPTMASILSPGLGDANRPQSQGWWTYLLSPLLKRSSTTSTRRTGFSPRSIPPQSATSFTFKDSTTRGLSEKETSHFSPDTPETGVYRNVDIWSSLEKQGIDESERGLGPTTDDITTGFRAGHVFPNQHVEPNLAGHGLAAEYYLASAHDLSNEEPYFECIGHICSMTTQKRCAEIIKTLQDSENEGAEKSAADMMPASFAILDLLAKMHDPLMAELEKQKAVEENKKSTEDPFSDVNEKALPTEDTRDLISLDDGEARTRVASVTPMARSTRSPSPPPVVEKEPVQEPPRAMPAPREPTPVPMPAMPAPREPTPVPMPAPSPMPPAQIAPAPMAPAMAQPVQMPQMPPPVMQPMVVYAPPMPTQVPAQMPAYIPPSIPQQPMFQEPIRQSPQQRTMSPVVRMPSPEETITNDTREPAPRGIRPRGMSPVMRMSSPEETTTNDTRGIRPRGMTPQETTSRQMSPVARMPSPEENIASYTREPAPSGLALQGMASRAMTPQEMTLRGITPREMAPREISSSPEIAVTQERARERVQRILPPASTPPPPRRPSPAAVRGGNPAAPLESSRNISEEDSDSEPPPYYTPPTSRNSSRLRSNNLQSNNLQVGNTRPQRAVSPGPISPGMQREMTSRGGIPMSEVTPFQDEGDTQRDRINGGQIQDQHHGTFPTVGGYLRAEENNNRRRRLQKENSFWKRAGGLLPGRGGTSKKKRDRRWYCAIIVFCIIVIILSVILAICLTHKGDSTPVQSQWLNLTGYPPMPTGVMTVAGPDPAVERSSCVAPSQMWTCALPKEQQDSNTGYASDRPNFRFEISFHNGSYPHSTTVRSSATNSKRSLLLFDRDDAAPSPTPAVPRLVDQKFLGNTTDNVTAPFEGEETPFFITFLSPVDTSDYQSLGKRDIHDNSESTTLSPSTTRSSSPSKTSSTASSTTTSGTGTFADIGNLIPAPAMASDGTASAATLYPLPGSQPIKLYDRGKPTEHYGFYTYFDKSIFIESKIPVTGDNKLKDSDSEDSNGGSTKEKANVRCTWSQTRFLVRIWTQPTNVTNMRITASSSSNSTNATATTTASATTSLSTISPTSTSSLSANNFTSPGSFPYPITLTVDRHGGLATEKLIYCYSLEQEGYYNLTSPKLEDEDRSSGGSIIQASPGYIALAEVVQQGIKENQTEPVDGGTGGCECEWRNWISLS</sequence>
<feature type="region of interest" description="Disordered" evidence="1">
    <location>
        <begin position="1"/>
        <end position="76"/>
    </location>
</feature>
<accession>A0A7H8QQ34</accession>
<keyword evidence="2" id="KW-0472">Membrane</keyword>
<feature type="region of interest" description="Disordered" evidence="1">
    <location>
        <begin position="1422"/>
        <end position="1455"/>
    </location>
</feature>
<feature type="compositionally biased region" description="Pro residues" evidence="1">
    <location>
        <begin position="914"/>
        <end position="923"/>
    </location>
</feature>
<organism evidence="3 4">
    <name type="scientific">Talaromyces rugulosus</name>
    <name type="common">Penicillium rugulosum</name>
    <dbReference type="NCBI Taxonomy" id="121627"/>
    <lineage>
        <taxon>Eukaryota</taxon>
        <taxon>Fungi</taxon>
        <taxon>Dikarya</taxon>
        <taxon>Ascomycota</taxon>
        <taxon>Pezizomycotina</taxon>
        <taxon>Eurotiomycetes</taxon>
        <taxon>Eurotiomycetidae</taxon>
        <taxon>Eurotiales</taxon>
        <taxon>Trichocomaceae</taxon>
        <taxon>Talaromyces</taxon>
        <taxon>Talaromyces sect. Islandici</taxon>
    </lineage>
</organism>
<evidence type="ECO:0000313" key="4">
    <source>
        <dbReference type="Proteomes" id="UP000509510"/>
    </source>
</evidence>
<feature type="region of interest" description="Disordered" evidence="1">
    <location>
        <begin position="348"/>
        <end position="370"/>
    </location>
</feature>
<feature type="compositionally biased region" description="Basic and acidic residues" evidence="1">
    <location>
        <begin position="194"/>
        <end position="203"/>
    </location>
</feature>
<feature type="compositionally biased region" description="Low complexity" evidence="1">
    <location>
        <begin position="958"/>
        <end position="978"/>
    </location>
</feature>
<reference evidence="4" key="1">
    <citation type="submission" date="2020-06" db="EMBL/GenBank/DDBJ databases">
        <title>A chromosome-scale genome assembly of Talaromyces rugulosus W13939.</title>
        <authorList>
            <person name="Wang B."/>
            <person name="Guo L."/>
            <person name="Ye K."/>
            <person name="Wang L."/>
        </authorList>
    </citation>
    <scope>NUCLEOTIDE SEQUENCE [LARGE SCALE GENOMIC DNA]</scope>
    <source>
        <strain evidence="4">W13939</strain>
    </source>
</reference>
<feature type="region of interest" description="Disordered" evidence="1">
    <location>
        <begin position="104"/>
        <end position="176"/>
    </location>
</feature>
<name>A0A7H8QQ34_TALRU</name>
<dbReference type="OrthoDB" id="10259622at2759"/>
<gene>
    <name evidence="3" type="ORF">TRUGW13939_02355</name>
</gene>
<evidence type="ECO:0000256" key="2">
    <source>
        <dbReference type="SAM" id="Phobius"/>
    </source>
</evidence>
<dbReference type="RefSeq" id="XP_035341442.1">
    <property type="nucleotide sequence ID" value="XM_035485549.1"/>
</dbReference>
<dbReference type="PANTHER" id="PTHR24216">
    <property type="entry name" value="PAXILLIN-RELATED"/>
    <property type="match status" value="1"/>
</dbReference>
<feature type="compositionally biased region" description="Polar residues" evidence="1">
    <location>
        <begin position="110"/>
        <end position="129"/>
    </location>
</feature>
<protein>
    <submittedName>
        <fullName evidence="3">Uncharacterized protein</fullName>
    </submittedName>
</protein>
<feature type="region of interest" description="Disordered" evidence="1">
    <location>
        <begin position="1371"/>
        <end position="1392"/>
    </location>
</feature>
<feature type="region of interest" description="Disordered" evidence="1">
    <location>
        <begin position="763"/>
        <end position="842"/>
    </location>
</feature>
<feature type="transmembrane region" description="Helical" evidence="2">
    <location>
        <begin position="1087"/>
        <end position="1107"/>
    </location>
</feature>
<keyword evidence="2" id="KW-1133">Transmembrane helix</keyword>
<feature type="compositionally biased region" description="Basic residues" evidence="1">
    <location>
        <begin position="130"/>
        <end position="142"/>
    </location>
</feature>
<evidence type="ECO:0000256" key="1">
    <source>
        <dbReference type="SAM" id="MobiDB-lite"/>
    </source>
</evidence>
<feature type="region of interest" description="Disordered" evidence="1">
    <location>
        <begin position="1017"/>
        <end position="1052"/>
    </location>
</feature>
<feature type="compositionally biased region" description="Pro residues" evidence="1">
    <location>
        <begin position="660"/>
        <end position="681"/>
    </location>
</feature>
<feature type="compositionally biased region" description="Polar residues" evidence="1">
    <location>
        <begin position="21"/>
        <end position="34"/>
    </location>
</feature>
<feature type="compositionally biased region" description="Low complexity" evidence="1">
    <location>
        <begin position="411"/>
        <end position="422"/>
    </location>
</feature>
<dbReference type="KEGG" id="trg:TRUGW13939_02355"/>
<feature type="region of interest" description="Disordered" evidence="1">
    <location>
        <begin position="593"/>
        <end position="681"/>
    </location>
</feature>
<evidence type="ECO:0000313" key="3">
    <source>
        <dbReference type="EMBL" id="QKX55263.1"/>
    </source>
</evidence>
<dbReference type="EMBL" id="CP055898">
    <property type="protein sequence ID" value="QKX55263.1"/>
    <property type="molecule type" value="Genomic_DNA"/>
</dbReference>
<dbReference type="PANTHER" id="PTHR24216:SF65">
    <property type="entry name" value="PAXILLIN-LIKE PROTEIN 1"/>
    <property type="match status" value="1"/>
</dbReference>
<keyword evidence="4" id="KW-1185">Reference proteome</keyword>
<feature type="region of interest" description="Disordered" evidence="1">
    <location>
        <begin position="194"/>
        <end position="236"/>
    </location>
</feature>
<feature type="compositionally biased region" description="Basic and acidic residues" evidence="1">
    <location>
        <begin position="593"/>
        <end position="633"/>
    </location>
</feature>
<keyword evidence="2" id="KW-0812">Transmembrane</keyword>
<dbReference type="Proteomes" id="UP000509510">
    <property type="component" value="Chromosome I"/>
</dbReference>
<feature type="compositionally biased region" description="Low complexity" evidence="1">
    <location>
        <begin position="1"/>
        <end position="13"/>
    </location>
</feature>
<feature type="compositionally biased region" description="Low complexity" evidence="1">
    <location>
        <begin position="1276"/>
        <end position="1307"/>
    </location>
</feature>
<feature type="region of interest" description="Disordered" evidence="1">
    <location>
        <begin position="411"/>
        <end position="456"/>
    </location>
</feature>
<feature type="compositionally biased region" description="Low complexity" evidence="1">
    <location>
        <begin position="46"/>
        <end position="65"/>
    </location>
</feature>
<proteinExistence type="predicted"/>
<feature type="compositionally biased region" description="Polar residues" evidence="1">
    <location>
        <begin position="143"/>
        <end position="159"/>
    </location>
</feature>